<protein>
    <submittedName>
        <fullName evidence="2">Uncharacterized protein</fullName>
    </submittedName>
</protein>
<evidence type="ECO:0000256" key="1">
    <source>
        <dbReference type="SAM" id="MobiDB-lite"/>
    </source>
</evidence>
<dbReference type="AlphaFoldDB" id="A0A6A7AS58"/>
<organism evidence="2 3">
    <name type="scientific">Plenodomus tracheiphilus IPT5</name>
    <dbReference type="NCBI Taxonomy" id="1408161"/>
    <lineage>
        <taxon>Eukaryota</taxon>
        <taxon>Fungi</taxon>
        <taxon>Dikarya</taxon>
        <taxon>Ascomycota</taxon>
        <taxon>Pezizomycotina</taxon>
        <taxon>Dothideomycetes</taxon>
        <taxon>Pleosporomycetidae</taxon>
        <taxon>Pleosporales</taxon>
        <taxon>Pleosporineae</taxon>
        <taxon>Leptosphaeriaceae</taxon>
        <taxon>Plenodomus</taxon>
    </lineage>
</organism>
<gene>
    <name evidence="2" type="ORF">T440DRAFT_511751</name>
</gene>
<sequence length="130" mass="14382">MVPEACTSAQPIKNHCNTPSNKELNVSTEKAPALFQNSRMLGAMSLAVSIVVLQAIWGKGFPVRLLHESLSVGNRNKDIISLRKVSRAALFALQVHGDVSTRMRTNYQDEGDRPPRTLDWAGVLDRQMPN</sequence>
<accession>A0A6A7AS58</accession>
<dbReference type="EMBL" id="MU006352">
    <property type="protein sequence ID" value="KAF2845187.1"/>
    <property type="molecule type" value="Genomic_DNA"/>
</dbReference>
<dbReference type="Proteomes" id="UP000799423">
    <property type="component" value="Unassembled WGS sequence"/>
</dbReference>
<name>A0A6A7AS58_9PLEO</name>
<proteinExistence type="predicted"/>
<keyword evidence="3" id="KW-1185">Reference proteome</keyword>
<evidence type="ECO:0000313" key="3">
    <source>
        <dbReference type="Proteomes" id="UP000799423"/>
    </source>
</evidence>
<reference evidence="2" key="1">
    <citation type="submission" date="2020-01" db="EMBL/GenBank/DDBJ databases">
        <authorList>
            <consortium name="DOE Joint Genome Institute"/>
            <person name="Haridas S."/>
            <person name="Albert R."/>
            <person name="Binder M."/>
            <person name="Bloem J."/>
            <person name="Labutti K."/>
            <person name="Salamov A."/>
            <person name="Andreopoulos B."/>
            <person name="Baker S.E."/>
            <person name="Barry K."/>
            <person name="Bills G."/>
            <person name="Bluhm B.H."/>
            <person name="Cannon C."/>
            <person name="Castanera R."/>
            <person name="Culley D.E."/>
            <person name="Daum C."/>
            <person name="Ezra D."/>
            <person name="Gonzalez J.B."/>
            <person name="Henrissat B."/>
            <person name="Kuo A."/>
            <person name="Liang C."/>
            <person name="Lipzen A."/>
            <person name="Lutzoni F."/>
            <person name="Magnuson J."/>
            <person name="Mondo S."/>
            <person name="Nolan M."/>
            <person name="Ohm R."/>
            <person name="Pangilinan J."/>
            <person name="Park H.-J."/>
            <person name="Ramirez L."/>
            <person name="Alfaro M."/>
            <person name="Sun H."/>
            <person name="Tritt A."/>
            <person name="Yoshinaga Y."/>
            <person name="Zwiers L.-H."/>
            <person name="Turgeon B.G."/>
            <person name="Goodwin S.B."/>
            <person name="Spatafora J.W."/>
            <person name="Crous P.W."/>
            <person name="Grigoriev I.V."/>
        </authorList>
    </citation>
    <scope>NUCLEOTIDE SEQUENCE</scope>
    <source>
        <strain evidence="2">IPT5</strain>
    </source>
</reference>
<feature type="region of interest" description="Disordered" evidence="1">
    <location>
        <begin position="105"/>
        <end position="130"/>
    </location>
</feature>
<evidence type="ECO:0000313" key="2">
    <source>
        <dbReference type="EMBL" id="KAF2845187.1"/>
    </source>
</evidence>